<accession>A0A1P8AR54</accession>
<proteinExistence type="evidence at protein level"/>
<comment type="similarity">
    <text evidence="1">Belongs to the remorin family.</text>
</comment>
<dbReference type="PANTHER" id="PTHR31775:SF27">
    <property type="entry name" value="REMORIN FAMILY PROTEIN"/>
    <property type="match status" value="1"/>
</dbReference>
<evidence type="ECO:0000256" key="3">
    <source>
        <dbReference type="SAM" id="MobiDB-lite"/>
    </source>
</evidence>
<sequence>MPFQSFELLVSTNCSFYFYFSVKISQKYKGRRTDEKRNPNMHMGQNKPVQKKSPLYEESTIIFASSQNEKLVEIEKEKRLALIDAWEENEKAKAQTKAYKELCSIESWENNMKTALELDLKKMEENLQVEKTEFSKKFKKKIPEIEKIAEAKREKIEKQKEQESIKVEKISEKLIATPNAYPPNTKTCGCF</sequence>
<evidence type="ECO:0000313" key="7">
    <source>
        <dbReference type="Proteomes" id="UP000006548"/>
    </source>
</evidence>
<evidence type="ECO:0000313" key="6">
    <source>
        <dbReference type="EMBL" id="ANM59077.1"/>
    </source>
</evidence>
<reference evidence="6 7" key="1">
    <citation type="journal article" date="2000" name="Nature">
        <title>Sequence and analysis of chromosome 1 of the plant Arabidopsis thaliana.</title>
        <authorList>
            <person name="Theologis A."/>
            <person name="Ecker J.R."/>
            <person name="Palm C.J."/>
            <person name="Federspiel N.A."/>
            <person name="Kaul S."/>
            <person name="White O."/>
            <person name="Alonso J."/>
            <person name="Altafi H."/>
            <person name="Araujo R."/>
            <person name="Bowman C.L."/>
            <person name="Brooks S.Y."/>
            <person name="Buehler E."/>
            <person name="Chan A."/>
            <person name="Chao Q."/>
            <person name="Chen H."/>
            <person name="Cheuk R.F."/>
            <person name="Chin C.W."/>
            <person name="Chung M.K."/>
            <person name="Conn L."/>
            <person name="Conway A.B."/>
            <person name="Conway A.R."/>
            <person name="Creasy T.H."/>
            <person name="Dewar K."/>
            <person name="Dunn P."/>
            <person name="Etgu P."/>
            <person name="Feldblyum T.V."/>
            <person name="Feng J."/>
            <person name="Fong B."/>
            <person name="Fujii C.Y."/>
            <person name="Gill J.E."/>
            <person name="Goldsmith A.D."/>
            <person name="Haas B."/>
            <person name="Hansen N.F."/>
            <person name="Hughes B."/>
            <person name="Huizar L."/>
            <person name="Hunter J.L."/>
            <person name="Jenkins J."/>
            <person name="Johnson-Hopson C."/>
            <person name="Khan S."/>
            <person name="Khaykin E."/>
            <person name="Kim C.J."/>
            <person name="Koo H.L."/>
            <person name="Kremenetskaia I."/>
            <person name="Kurtz D.B."/>
            <person name="Kwan A."/>
            <person name="Lam B."/>
            <person name="Langin-Hooper S."/>
            <person name="Lee A."/>
            <person name="Lee J.M."/>
            <person name="Lenz C.A."/>
            <person name="Li J.H."/>
            <person name="Li Y."/>
            <person name="Lin X."/>
            <person name="Liu S.X."/>
            <person name="Liu Z.A."/>
            <person name="Luros J.S."/>
            <person name="Maiti R."/>
            <person name="Marziali A."/>
            <person name="Militscher J."/>
            <person name="Miranda M."/>
            <person name="Nguyen M."/>
            <person name="Nierman W.C."/>
            <person name="Osborne B.I."/>
            <person name="Pai G."/>
            <person name="Peterson J."/>
            <person name="Pham P.K."/>
            <person name="Rizzo M."/>
            <person name="Rooney T."/>
            <person name="Rowley D."/>
            <person name="Sakano H."/>
            <person name="Salzberg S.L."/>
            <person name="Schwartz J.R."/>
            <person name="Shinn P."/>
            <person name="Southwick A.M."/>
            <person name="Sun H."/>
            <person name="Tallon L.J."/>
            <person name="Tambunga G."/>
            <person name="Toriumi M.J."/>
            <person name="Town C.D."/>
            <person name="Utterback T."/>
            <person name="Van Aken S."/>
            <person name="Vaysberg M."/>
            <person name="Vysotskaia V.S."/>
            <person name="Walker M."/>
            <person name="Wu D."/>
            <person name="Yu G."/>
            <person name="Fraser C.M."/>
            <person name="Venter J.C."/>
            <person name="Davis R.W."/>
        </authorList>
    </citation>
    <scope>NUCLEOTIDE SEQUENCE [LARGE SCALE GENOMIC DNA]</scope>
    <source>
        <strain evidence="7">cv. Columbia</strain>
    </source>
</reference>
<evidence type="ECO:0000256" key="1">
    <source>
        <dbReference type="ARBA" id="ARBA00005711"/>
    </source>
</evidence>
<evidence type="ECO:0007829" key="8">
    <source>
        <dbReference type="PeptideAtlas" id="A0A1P8AR54"/>
    </source>
</evidence>
<dbReference type="TAIR" id="AT1G63295"/>
<reference evidence="7" key="2">
    <citation type="journal article" date="2017" name="Plant J.">
        <title>Araport11: a complete reannotation of the Arabidopsis thaliana reference genome.</title>
        <authorList>
            <person name="Cheng C.Y."/>
            <person name="Krishnakumar V."/>
            <person name="Chan A.P."/>
            <person name="Thibaud-Nissen F."/>
            <person name="Schobel S."/>
            <person name="Town C.D."/>
        </authorList>
    </citation>
    <scope>GENOME REANNOTATION</scope>
    <source>
        <strain evidence="7">cv. Columbia</strain>
    </source>
</reference>
<dbReference type="Araport" id="AT1G63295"/>
<dbReference type="InterPro" id="IPR005516">
    <property type="entry name" value="Remorin_C"/>
</dbReference>
<dbReference type="Pfam" id="PF03763">
    <property type="entry name" value="Remorin_C"/>
    <property type="match status" value="1"/>
</dbReference>
<dbReference type="ExpressionAtlas" id="A0A1P8AR54">
    <property type="expression patterns" value="baseline and differential"/>
</dbReference>
<gene>
    <name evidence="5 6" type="ordered locus">At1g63295</name>
</gene>
<feature type="region of interest" description="Disordered" evidence="3">
    <location>
        <begin position="31"/>
        <end position="52"/>
    </location>
</feature>
<evidence type="ECO:0000259" key="4">
    <source>
        <dbReference type="Pfam" id="PF03763"/>
    </source>
</evidence>
<organism evidence="6 7">
    <name type="scientific">Arabidopsis thaliana</name>
    <name type="common">Mouse-ear cress</name>
    <dbReference type="NCBI Taxonomy" id="3702"/>
    <lineage>
        <taxon>Eukaryota</taxon>
        <taxon>Viridiplantae</taxon>
        <taxon>Streptophyta</taxon>
        <taxon>Embryophyta</taxon>
        <taxon>Tracheophyta</taxon>
        <taxon>Spermatophyta</taxon>
        <taxon>Magnoliopsida</taxon>
        <taxon>eudicotyledons</taxon>
        <taxon>Gunneridae</taxon>
        <taxon>Pentapetalae</taxon>
        <taxon>rosids</taxon>
        <taxon>malvids</taxon>
        <taxon>Brassicales</taxon>
        <taxon>Brassicaceae</taxon>
        <taxon>Camelineae</taxon>
        <taxon>Arabidopsis</taxon>
    </lineage>
</organism>
<dbReference type="AlphaFoldDB" id="A0A1P8AR54"/>
<keyword evidence="2" id="KW-0175">Coiled coil</keyword>
<dbReference type="RefSeq" id="NP_001185299.2">
    <property type="nucleotide sequence ID" value="NM_001198370.1"/>
</dbReference>
<dbReference type="InParanoid" id="A0A1P8AR54"/>
<dbReference type="ProteomicsDB" id="195372"/>
<name>A0A1P8AR54_ARATH</name>
<protein>
    <submittedName>
        <fullName evidence="6">Remorin family protein</fullName>
    </submittedName>
</protein>
<dbReference type="PANTHER" id="PTHR31775">
    <property type="entry name" value="OS02G0117200 PROTEIN"/>
    <property type="match status" value="1"/>
</dbReference>
<dbReference type="KEGG" id="ath:AT1G63295"/>
<feature type="domain" description="Remorin C-terminal" evidence="4">
    <location>
        <begin position="78"/>
        <end position="177"/>
    </location>
</feature>
<dbReference type="EMBL" id="CP002684">
    <property type="protein sequence ID" value="ANM59077.1"/>
    <property type="molecule type" value="Genomic_DNA"/>
</dbReference>
<keyword evidence="7" id="KW-1185">Reference proteome</keyword>
<evidence type="ECO:0000256" key="2">
    <source>
        <dbReference type="SAM" id="Coils"/>
    </source>
</evidence>
<evidence type="ECO:0000313" key="5">
    <source>
        <dbReference type="Araport" id="AT1G63295"/>
    </source>
</evidence>
<keyword evidence="8 9" id="KW-1267">Proteomics identification</keyword>
<dbReference type="Proteomes" id="UP000006548">
    <property type="component" value="Chromosome 1"/>
</dbReference>
<feature type="coiled-coil region" evidence="2">
    <location>
        <begin position="113"/>
        <end position="173"/>
    </location>
</feature>
<evidence type="ECO:0007829" key="9">
    <source>
        <dbReference type="ProteomicsDB" id="A0A1P8AR54"/>
    </source>
</evidence>
<dbReference type="SMR" id="A0A1P8AR54"/>
<dbReference type="GeneID" id="10723038"/>